<proteinExistence type="predicted"/>
<accession>A0ABU9HCF0</accession>
<comment type="caution">
    <text evidence="2">The sequence shown here is derived from an EMBL/GenBank/DDBJ whole genome shotgun (WGS) entry which is preliminary data.</text>
</comment>
<dbReference type="InterPro" id="IPR003018">
    <property type="entry name" value="GAF"/>
</dbReference>
<gene>
    <name evidence="2" type="ORF">V6255_10550</name>
</gene>
<dbReference type="InterPro" id="IPR029016">
    <property type="entry name" value="GAF-like_dom_sf"/>
</dbReference>
<evidence type="ECO:0000313" key="3">
    <source>
        <dbReference type="Proteomes" id="UP001366060"/>
    </source>
</evidence>
<dbReference type="Pfam" id="PF01590">
    <property type="entry name" value="GAF"/>
    <property type="match status" value="1"/>
</dbReference>
<dbReference type="EMBL" id="JBAKBA010000022">
    <property type="protein sequence ID" value="MEL0659577.1"/>
    <property type="molecule type" value="Genomic_DNA"/>
</dbReference>
<dbReference type="Gene3D" id="3.30.450.40">
    <property type="match status" value="1"/>
</dbReference>
<reference evidence="2 3" key="1">
    <citation type="submission" date="2024-02" db="EMBL/GenBank/DDBJ databases">
        <title>Bacteria isolated from the canopy kelp, Nereocystis luetkeana.</title>
        <authorList>
            <person name="Pfister C.A."/>
            <person name="Younker I.T."/>
            <person name="Light S.H."/>
        </authorList>
    </citation>
    <scope>NUCLEOTIDE SEQUENCE [LARGE SCALE GENOMIC DNA]</scope>
    <source>
        <strain evidence="2 3">TI.2.07</strain>
    </source>
</reference>
<dbReference type="RefSeq" id="WP_341628120.1">
    <property type="nucleotide sequence ID" value="NZ_JBAKBA010000022.1"/>
</dbReference>
<dbReference type="Proteomes" id="UP001366060">
    <property type="component" value="Unassembled WGS sequence"/>
</dbReference>
<feature type="domain" description="GAF" evidence="1">
    <location>
        <begin position="58"/>
        <end position="148"/>
    </location>
</feature>
<name>A0ABU9HCF0_9GAMM</name>
<sequence length="161" mass="17908">MIDNATDNVFEGIFEDRQTQQKIDEIAKKSGMSSILVMKSHDNEMEVVLSGGEAGKEIYHARDKGKKSTHSEGQHALYCERVVNTNEVLEVQDAAKDPSWKDNEDLTEFGLGTYLGVPIEKDGKVVGTVCALNNESIDFENEQYNVLAQLQKVKGDIESKI</sequence>
<protein>
    <submittedName>
        <fullName evidence="2">GAF domain-containing protein</fullName>
    </submittedName>
</protein>
<dbReference type="SUPFAM" id="SSF55781">
    <property type="entry name" value="GAF domain-like"/>
    <property type="match status" value="1"/>
</dbReference>
<evidence type="ECO:0000313" key="2">
    <source>
        <dbReference type="EMBL" id="MEL0659577.1"/>
    </source>
</evidence>
<evidence type="ECO:0000259" key="1">
    <source>
        <dbReference type="Pfam" id="PF01590"/>
    </source>
</evidence>
<organism evidence="2 3">
    <name type="scientific">Psychromonas arctica</name>
    <dbReference type="NCBI Taxonomy" id="168275"/>
    <lineage>
        <taxon>Bacteria</taxon>
        <taxon>Pseudomonadati</taxon>
        <taxon>Pseudomonadota</taxon>
        <taxon>Gammaproteobacteria</taxon>
        <taxon>Alteromonadales</taxon>
        <taxon>Psychromonadaceae</taxon>
        <taxon>Psychromonas</taxon>
    </lineage>
</organism>
<keyword evidence="3" id="KW-1185">Reference proteome</keyword>